<dbReference type="Proteomes" id="UP000717328">
    <property type="component" value="Unassembled WGS sequence"/>
</dbReference>
<comment type="caution">
    <text evidence="1">The sequence shown here is derived from an EMBL/GenBank/DDBJ whole genome shotgun (WGS) entry which is preliminary data.</text>
</comment>
<dbReference type="EMBL" id="JABCKI010000325">
    <property type="protein sequence ID" value="KAG5650965.1"/>
    <property type="molecule type" value="Genomic_DNA"/>
</dbReference>
<dbReference type="AlphaFoldDB" id="A0A9P7GPB0"/>
<evidence type="ECO:0000313" key="1">
    <source>
        <dbReference type="EMBL" id="KAG5650965.1"/>
    </source>
</evidence>
<name>A0A9P7GPB0_9AGAR</name>
<sequence length="342" mass="38636">MMHFPRSIYLFGSPNGLCSSITESKHIKAVKEPWRRSNRFDALPQMLQTISRLEKMAAIQRKFSQQGMMAGSTASYTEMVLAGGAPQPQALIPAAEDEDDDDLGPLEGPKVLSSVKLAKTQERQYSRFLDELALEFGQPRFPEAFRRFLWDQMNPNAEIPSSLVPLTDCPGFSGKIHVYHSAVARFYAPSDLCGARGMYRERIRSHPNWRGKYPRHDTVFIETDADLPGMQGMVIGRVLLFFSFKFHDEEFSCALVNWLVPVGDRPDDETGLWVVKPEFVGNQRSVAVVHVDSIVRGAHLLPIYGTAGLPEDFHFSQALDVFRAYFINSYVDHHTHEFLATP</sequence>
<evidence type="ECO:0000313" key="2">
    <source>
        <dbReference type="Proteomes" id="UP000717328"/>
    </source>
</evidence>
<protein>
    <submittedName>
        <fullName evidence="1">Uncharacterized protein</fullName>
    </submittedName>
</protein>
<dbReference type="OrthoDB" id="3187773at2759"/>
<accession>A0A9P7GPB0</accession>
<proteinExistence type="predicted"/>
<reference evidence="1" key="2">
    <citation type="submission" date="2021-10" db="EMBL/GenBank/DDBJ databases">
        <title>Phylogenomics reveals ancestral predisposition of the termite-cultivated fungus Termitomyces towards a domesticated lifestyle.</title>
        <authorList>
            <person name="Auxier B."/>
            <person name="Grum-Grzhimaylo A."/>
            <person name="Cardenas M.E."/>
            <person name="Lodge J.D."/>
            <person name="Laessoe T."/>
            <person name="Pedersen O."/>
            <person name="Smith M.E."/>
            <person name="Kuyper T.W."/>
            <person name="Franco-Molano E.A."/>
            <person name="Baroni T.J."/>
            <person name="Aanen D.K."/>
        </authorList>
    </citation>
    <scope>NUCLEOTIDE SEQUENCE</scope>
    <source>
        <strain evidence="1">D49</strain>
    </source>
</reference>
<gene>
    <name evidence="1" type="ORF">H0H81_010387</name>
</gene>
<keyword evidence="2" id="KW-1185">Reference proteome</keyword>
<reference evidence="1" key="1">
    <citation type="submission" date="2021-02" db="EMBL/GenBank/DDBJ databases">
        <authorList>
            <person name="Nieuwenhuis M."/>
            <person name="Van De Peppel L.J.J."/>
        </authorList>
    </citation>
    <scope>NUCLEOTIDE SEQUENCE</scope>
    <source>
        <strain evidence="1">D49</strain>
    </source>
</reference>
<organism evidence="1 2">
    <name type="scientific">Sphagnurus paluster</name>
    <dbReference type="NCBI Taxonomy" id="117069"/>
    <lineage>
        <taxon>Eukaryota</taxon>
        <taxon>Fungi</taxon>
        <taxon>Dikarya</taxon>
        <taxon>Basidiomycota</taxon>
        <taxon>Agaricomycotina</taxon>
        <taxon>Agaricomycetes</taxon>
        <taxon>Agaricomycetidae</taxon>
        <taxon>Agaricales</taxon>
        <taxon>Tricholomatineae</taxon>
        <taxon>Lyophyllaceae</taxon>
        <taxon>Sphagnurus</taxon>
    </lineage>
</organism>